<accession>A0A8J7AE15</accession>
<dbReference type="Gene3D" id="3.30.1330.170">
    <property type="entry name" value="Cyanuric acid hydrolase/Barbiturase, RU A"/>
    <property type="match status" value="1"/>
</dbReference>
<dbReference type="HAMAP" id="MF_01989">
    <property type="entry name" value="Cyc_amidohydrol"/>
    <property type="match status" value="1"/>
</dbReference>
<feature type="binding site" evidence="3">
    <location>
        <position position="331"/>
    </location>
    <ligand>
        <name>Mg(2+)</name>
        <dbReference type="ChEBI" id="CHEBI:18420"/>
        <note>structural</note>
    </ligand>
</feature>
<feature type="site" description="Important for substrate specificity" evidence="3">
    <location>
        <position position="301"/>
    </location>
</feature>
<name>A0A8J7AE15_9CYAN</name>
<evidence type="ECO:0000256" key="3">
    <source>
        <dbReference type="HAMAP-Rule" id="MF_01989"/>
    </source>
</evidence>
<keyword evidence="3" id="KW-0460">Magnesium</keyword>
<comment type="function">
    <text evidence="3">Responsible for the hydrolysis of cyanuric acid, an intermediate formed during catabolism of s-triazine based compounds in herbicides such as atrazine and polymers such as melamine. Catalyzes the hydrolytic opening of the s-triazine ring of cyanuric acid (2,4,6-trihydroxy-s-triazine) to yield carbon dioxide and carboxybiuret, which spontaneously decarboxylates to biuret.</text>
</comment>
<sequence length="350" mass="36652">MRIDLHKIPQASPDDLSGLDHLIQSGTLDPTQIIAILGKTEGNGCVNDFTRGFATQTLKAYLGEKIGAAAAKQIVYIMSGGTEGVLSPHLNVFTRQAGSLEESPHWGLVMGISRTRPFAPDEIGSLAMVKTVAQAVQAALDDARLTPENVHFVQIKCPLVQSNQAESGRSSYQSMADSRGAAALGAAIALGEIQPEQLQPEAICQNFNLYSKTASASAGVELQNCEIFVLGNAAHATGDLIVGHAVMQHALDIEAVRSAIADTGQPPSQVVNIFAKVEADPSGAVLNRRHTMLDDSDISHTRMSRAVVGAVVAAVIQDPMVYVSGGSEHQGPPGGGPVAVISRLSSAPVR</sequence>
<dbReference type="AlphaFoldDB" id="A0A8J7AE15"/>
<feature type="binding site" evidence="3">
    <location>
        <position position="278"/>
    </location>
    <ligand>
        <name>Mg(2+)</name>
        <dbReference type="ChEBI" id="CHEBI:18420"/>
        <note>structural</note>
    </ligand>
</feature>
<dbReference type="InterPro" id="IPR014086">
    <property type="entry name" value="AtzD/Barbiturase"/>
</dbReference>
<feature type="active site" evidence="3">
    <location>
        <position position="156"/>
    </location>
</feature>
<dbReference type="GO" id="GO:0019381">
    <property type="term" value="P:atrazine catabolic process"/>
    <property type="evidence" value="ECO:0007669"/>
    <property type="project" value="UniProtKB-UniRule"/>
</dbReference>
<protein>
    <recommendedName>
        <fullName evidence="3">Cyanuric acid amidohydrolase</fullName>
        <shortName evidence="3">CAH</shortName>
        <ecNumber evidence="3">3.5.2.15</ecNumber>
    </recommendedName>
</protein>
<proteinExistence type="inferred from homology"/>
<feature type="binding site" evidence="3">
    <location>
        <position position="335"/>
    </location>
    <ligand>
        <name>Mg(2+)</name>
        <dbReference type="ChEBI" id="CHEBI:18420"/>
        <note>structural</note>
    </ligand>
</feature>
<dbReference type="EMBL" id="JADEXG010000021">
    <property type="protein sequence ID" value="MBE9077789.1"/>
    <property type="molecule type" value="Genomic_DNA"/>
</dbReference>
<feature type="binding site" evidence="3">
    <location>
        <position position="332"/>
    </location>
    <ligand>
        <name>Mg(2+)</name>
        <dbReference type="ChEBI" id="CHEBI:18420"/>
        <note>structural</note>
    </ligand>
</feature>
<feature type="binding site" evidence="3">
    <location>
        <position position="327"/>
    </location>
    <ligand>
        <name>Mg(2+)</name>
        <dbReference type="ChEBI" id="CHEBI:18420"/>
        <note>structural</note>
    </ligand>
</feature>
<comment type="domain">
    <text evidence="3">The monomer structure is formed from three repeating units (RUs) that share the same structure as one another. The monomer, the active site and substrate all possess threefold rotational symmetry, to the extent that the active site possesses three potential Ser-Lys catalytic dyads. It is possible that any or all of the three active-site serines may act as nucleophile (albeit only one can do so per catalytic cycle).</text>
</comment>
<keyword evidence="5" id="KW-1185">Reference proteome</keyword>
<comment type="caution">
    <text evidence="3">Lacks conserved residue(s) required for the propagation of feature annotation.</text>
</comment>
<feature type="binding site" evidence="3">
    <location>
        <position position="305"/>
    </location>
    <ligand>
        <name>substrate</name>
    </ligand>
</feature>
<dbReference type="Pfam" id="PF09663">
    <property type="entry name" value="Amido_AtzD_TrzD"/>
    <property type="match status" value="1"/>
</dbReference>
<dbReference type="InterPro" id="IPR043006">
    <property type="entry name" value="AtzD/Barbiturase_RUB"/>
</dbReference>
<feature type="binding site" evidence="3">
    <location>
        <position position="51"/>
    </location>
    <ligand>
        <name>substrate</name>
    </ligand>
</feature>
<dbReference type="EC" id="3.5.2.15" evidence="3"/>
<dbReference type="InterPro" id="IPR043007">
    <property type="entry name" value="AtzD/Barbiturase_RUC"/>
</dbReference>
<feature type="binding site" evidence="3">
    <location>
        <begin position="217"/>
        <end position="218"/>
    </location>
    <ligand>
        <name>substrate</name>
    </ligand>
</feature>
<feature type="binding site" evidence="3">
    <location>
        <position position="330"/>
    </location>
    <ligand>
        <name>Mg(2+)</name>
        <dbReference type="ChEBI" id="CHEBI:18420"/>
        <note>structural</note>
    </ligand>
</feature>
<feature type="binding site" evidence="3">
    <location>
        <position position="179"/>
    </location>
    <ligand>
        <name>substrate</name>
    </ligand>
</feature>
<dbReference type="RefSeq" id="WP_193906924.1">
    <property type="nucleotide sequence ID" value="NZ_JADEXG010000021.1"/>
</dbReference>
<comment type="pathway">
    <text evidence="3">Xenobiotic degradation; atrazine degradation; biuret from cyanurate: step 1/1.</text>
</comment>
<feature type="binding site" evidence="3">
    <location>
        <begin position="324"/>
        <end position="325"/>
    </location>
    <ligand>
        <name>substrate</name>
    </ligand>
</feature>
<gene>
    <name evidence="4" type="ORF">IQ241_10865</name>
</gene>
<organism evidence="4 5">
    <name type="scientific">Vasconcelosia minhoensis LEGE 07310</name>
    <dbReference type="NCBI Taxonomy" id="915328"/>
    <lineage>
        <taxon>Bacteria</taxon>
        <taxon>Bacillati</taxon>
        <taxon>Cyanobacteriota</taxon>
        <taxon>Cyanophyceae</taxon>
        <taxon>Nodosilineales</taxon>
        <taxon>Cymatolegaceae</taxon>
        <taxon>Vasconcelosia</taxon>
        <taxon>Vasconcelosia minhoensis</taxon>
    </lineage>
</organism>
<evidence type="ECO:0000313" key="5">
    <source>
        <dbReference type="Proteomes" id="UP000636505"/>
    </source>
</evidence>
<reference evidence="4" key="1">
    <citation type="submission" date="2020-10" db="EMBL/GenBank/DDBJ databases">
        <authorList>
            <person name="Castelo-Branco R."/>
            <person name="Eusebio N."/>
            <person name="Adriana R."/>
            <person name="Vieira A."/>
            <person name="Brugerolle De Fraissinette N."/>
            <person name="Rezende De Castro R."/>
            <person name="Schneider M.P."/>
            <person name="Vasconcelos V."/>
            <person name="Leao P.N."/>
        </authorList>
    </citation>
    <scope>NUCLEOTIDE SEQUENCE</scope>
    <source>
        <strain evidence="4">LEGE 07310</strain>
    </source>
</reference>
<comment type="catalytic activity">
    <reaction evidence="3">
        <text>cyanurate + H2O = 1-carboxybiuret + H(+)</text>
        <dbReference type="Rhea" id="RHEA:70363"/>
        <dbReference type="ChEBI" id="CHEBI:15377"/>
        <dbReference type="ChEBI" id="CHEBI:15378"/>
        <dbReference type="ChEBI" id="CHEBI:38028"/>
        <dbReference type="ChEBI" id="CHEBI:142864"/>
        <dbReference type="EC" id="3.5.2.15"/>
    </reaction>
</comment>
<feature type="binding site" evidence="3">
    <location>
        <begin position="79"/>
        <end position="80"/>
    </location>
    <ligand>
        <name>substrate</name>
    </ligand>
</feature>
<evidence type="ECO:0000256" key="2">
    <source>
        <dbReference type="ARBA" id="ARBA00022801"/>
    </source>
</evidence>
<feature type="active site" description="Nucleophile" evidence="3">
    <location>
        <position position="217"/>
    </location>
</feature>
<evidence type="ECO:0000256" key="1">
    <source>
        <dbReference type="ARBA" id="ARBA00010947"/>
    </source>
</evidence>
<comment type="activity regulation">
    <text evidence="3">Inhibited by barbituric acid.</text>
</comment>
<dbReference type="Gene3D" id="3.30.1330.180">
    <property type="entry name" value="Cyanuric acid hydrolase/Barbiturase, RU B"/>
    <property type="match status" value="1"/>
</dbReference>
<dbReference type="GO" id="GO:0018753">
    <property type="term" value="F:cyanuric acid amidohydrolase activity"/>
    <property type="evidence" value="ECO:0007669"/>
    <property type="project" value="UniProtKB-UniRule"/>
</dbReference>
<dbReference type="UniPathway" id="UPA00008">
    <property type="reaction ID" value="UER00502"/>
</dbReference>
<dbReference type="Gene3D" id="3.30.1330.160">
    <property type="entry name" value="Cyanuric acid hydrolase/Barbituras, RU C"/>
    <property type="match status" value="1"/>
</dbReference>
<keyword evidence="2 3" id="KW-0378">Hydrolase</keyword>
<dbReference type="NCBIfam" id="TIGR02714">
    <property type="entry name" value="amido_AtzD_TrzD"/>
    <property type="match status" value="1"/>
</dbReference>
<comment type="similarity">
    <text evidence="1 3">Belongs to the cyclic amide hydrolase (CyAH) family.</text>
</comment>
<dbReference type="InterPro" id="IPR043008">
    <property type="entry name" value="AtzD/Barbiturase_RUA"/>
</dbReference>
<feature type="region of interest" description="RU A" evidence="3">
    <location>
        <begin position="1"/>
        <end position="99"/>
    </location>
</feature>
<dbReference type="Proteomes" id="UP000636505">
    <property type="component" value="Unassembled WGS sequence"/>
</dbReference>
<evidence type="ECO:0000313" key="4">
    <source>
        <dbReference type="EMBL" id="MBE9077789.1"/>
    </source>
</evidence>
<keyword evidence="3" id="KW-0479">Metal-binding</keyword>
<comment type="caution">
    <text evidence="4">The sequence shown here is derived from an EMBL/GenBank/DDBJ whole genome shotgun (WGS) entry which is preliminary data.</text>
</comment>
<feature type="region of interest" description="RU C" evidence="3">
    <location>
        <begin position="240"/>
        <end position="350"/>
    </location>
</feature>
<dbReference type="GO" id="GO:0046872">
    <property type="term" value="F:metal ion binding"/>
    <property type="evidence" value="ECO:0007669"/>
    <property type="project" value="UniProtKB-UniRule"/>
</dbReference>
<comment type="subunit">
    <text evidence="3">Homotetramer.</text>
</comment>